<dbReference type="EMBL" id="CAJNOM010000770">
    <property type="protein sequence ID" value="CAF1559401.1"/>
    <property type="molecule type" value="Genomic_DNA"/>
</dbReference>
<dbReference type="Pfam" id="PF00240">
    <property type="entry name" value="ubiquitin"/>
    <property type="match status" value="1"/>
</dbReference>
<feature type="domain" description="Ubiquitin-like" evidence="3">
    <location>
        <begin position="18"/>
        <end position="97"/>
    </location>
</feature>
<comment type="caution">
    <text evidence="5">The sequence shown here is derived from an EMBL/GenBank/DDBJ whole genome shotgun (WGS) entry which is preliminary data.</text>
</comment>
<evidence type="ECO:0000313" key="8">
    <source>
        <dbReference type="Proteomes" id="UP000663877"/>
    </source>
</evidence>
<dbReference type="Gene3D" id="3.10.20.90">
    <property type="entry name" value="Phosphatidylinositol 3-kinase Catalytic Subunit, Chain A, domain 1"/>
    <property type="match status" value="1"/>
</dbReference>
<keyword evidence="7" id="KW-1185">Reference proteome</keyword>
<dbReference type="EMBL" id="CAJNOM010000064">
    <property type="protein sequence ID" value="CAF0961450.1"/>
    <property type="molecule type" value="Genomic_DNA"/>
</dbReference>
<dbReference type="AlphaFoldDB" id="A0A815BV96"/>
<evidence type="ECO:0000256" key="1">
    <source>
        <dbReference type="ARBA" id="ARBA00004514"/>
    </source>
</evidence>
<evidence type="ECO:0000313" key="7">
    <source>
        <dbReference type="Proteomes" id="UP000663832"/>
    </source>
</evidence>
<comment type="subcellular location">
    <subcellularLocation>
        <location evidence="1">Cytoplasm</location>
        <location evidence="1">Cytosol</location>
    </subcellularLocation>
</comment>
<dbReference type="OrthoDB" id="417450at2759"/>
<accession>A0A815BV96</accession>
<proteinExistence type="predicted"/>
<dbReference type="Proteomes" id="UP000663832">
    <property type="component" value="Unassembled WGS sequence"/>
</dbReference>
<protein>
    <recommendedName>
        <fullName evidence="3">Ubiquitin-like domain-containing protein</fullName>
    </recommendedName>
</protein>
<dbReference type="InterPro" id="IPR029071">
    <property type="entry name" value="Ubiquitin-like_domsf"/>
</dbReference>
<dbReference type="SUPFAM" id="SSF54236">
    <property type="entry name" value="Ubiquitin-like"/>
    <property type="match status" value="1"/>
</dbReference>
<gene>
    <name evidence="5" type="ORF">BJG266_LOCUS30863</name>
    <name evidence="4" type="ORF">QVE165_LOCUS12777</name>
    <name evidence="6" type="ORF">QVE165_LOCUS47770</name>
</gene>
<dbReference type="InterPro" id="IPR000626">
    <property type="entry name" value="Ubiquitin-like_dom"/>
</dbReference>
<dbReference type="GO" id="GO:0071818">
    <property type="term" value="C:BAT3 complex"/>
    <property type="evidence" value="ECO:0007669"/>
    <property type="project" value="TreeGrafter"/>
</dbReference>
<reference evidence="5" key="1">
    <citation type="submission" date="2021-02" db="EMBL/GenBank/DDBJ databases">
        <authorList>
            <person name="Nowell W R."/>
        </authorList>
    </citation>
    <scope>NUCLEOTIDE SEQUENCE</scope>
</reference>
<dbReference type="EMBL" id="CAJNOI010000422">
    <property type="protein sequence ID" value="CAF1274687.1"/>
    <property type="molecule type" value="Genomic_DNA"/>
</dbReference>
<sequence>MLIHIKVLNNPALAEIQLEVSLIYLSSLLLIKEKLKSQVSPIDTVQEIKSRLSNQLNIPINQQKLVLKGKPLHDGSLEDYHIVDGSKLHLILSTNSTISTKPINNAFLNELHSLASKWIQNTNEREAFINAFQKEMKKAVDHLSLDDIEKLCSDRLHQSF</sequence>
<evidence type="ECO:0000256" key="2">
    <source>
        <dbReference type="ARBA" id="ARBA00022490"/>
    </source>
</evidence>
<name>A0A815BV96_9BILA</name>
<evidence type="ECO:0000259" key="3">
    <source>
        <dbReference type="PROSITE" id="PS50053"/>
    </source>
</evidence>
<dbReference type="SMART" id="SM00213">
    <property type="entry name" value="UBQ"/>
    <property type="match status" value="1"/>
</dbReference>
<dbReference type="PROSITE" id="PS50053">
    <property type="entry name" value="UBIQUITIN_2"/>
    <property type="match status" value="1"/>
</dbReference>
<evidence type="ECO:0000313" key="6">
    <source>
        <dbReference type="EMBL" id="CAF1559401.1"/>
    </source>
</evidence>
<dbReference type="GO" id="GO:0051087">
    <property type="term" value="F:protein-folding chaperone binding"/>
    <property type="evidence" value="ECO:0007669"/>
    <property type="project" value="TreeGrafter"/>
</dbReference>
<evidence type="ECO:0000313" key="4">
    <source>
        <dbReference type="EMBL" id="CAF0961450.1"/>
    </source>
</evidence>
<dbReference type="CDD" id="cd17039">
    <property type="entry name" value="Ubl_ubiquitin_like"/>
    <property type="match status" value="1"/>
</dbReference>
<dbReference type="GO" id="GO:0006620">
    <property type="term" value="P:post-translational protein targeting to endoplasmic reticulum membrane"/>
    <property type="evidence" value="ECO:0007669"/>
    <property type="project" value="InterPro"/>
</dbReference>
<keyword evidence="2" id="KW-0963">Cytoplasm</keyword>
<dbReference type="InterPro" id="IPR047154">
    <property type="entry name" value="UBL4A-like"/>
</dbReference>
<dbReference type="GO" id="GO:0071816">
    <property type="term" value="P:tail-anchored membrane protein insertion into ER membrane"/>
    <property type="evidence" value="ECO:0007669"/>
    <property type="project" value="TreeGrafter"/>
</dbReference>
<organism evidence="5 8">
    <name type="scientific">Adineta steineri</name>
    <dbReference type="NCBI Taxonomy" id="433720"/>
    <lineage>
        <taxon>Eukaryota</taxon>
        <taxon>Metazoa</taxon>
        <taxon>Spiralia</taxon>
        <taxon>Gnathifera</taxon>
        <taxon>Rotifera</taxon>
        <taxon>Eurotatoria</taxon>
        <taxon>Bdelloidea</taxon>
        <taxon>Adinetida</taxon>
        <taxon>Adinetidae</taxon>
        <taxon>Adineta</taxon>
    </lineage>
</organism>
<dbReference type="PANTHER" id="PTHR46555">
    <property type="entry name" value="UBIQUITIN-LIKE PROTEIN 4A"/>
    <property type="match status" value="1"/>
</dbReference>
<evidence type="ECO:0000313" key="5">
    <source>
        <dbReference type="EMBL" id="CAF1274687.1"/>
    </source>
</evidence>
<dbReference type="PANTHER" id="PTHR46555:SF1">
    <property type="entry name" value="UBIQUITIN-LIKE PROTEIN 4A"/>
    <property type="match status" value="1"/>
</dbReference>
<dbReference type="Proteomes" id="UP000663877">
    <property type="component" value="Unassembled WGS sequence"/>
</dbReference>